<name>Q4SM28_TETNG</name>
<reference evidence="1" key="2">
    <citation type="submission" date="2004-02" db="EMBL/GenBank/DDBJ databases">
        <authorList>
            <consortium name="Genoscope"/>
            <consortium name="Whitehead Institute Centre for Genome Research"/>
        </authorList>
    </citation>
    <scope>NUCLEOTIDE SEQUENCE</scope>
</reference>
<dbReference type="AlphaFoldDB" id="Q4SM28"/>
<comment type="caution">
    <text evidence="1">The sequence shown here is derived from an EMBL/GenBank/DDBJ whole genome shotgun (WGS) entry which is preliminary data.</text>
</comment>
<organism evidence="1">
    <name type="scientific">Tetraodon nigroviridis</name>
    <name type="common">Spotted green pufferfish</name>
    <name type="synonym">Chelonodon nigroviridis</name>
    <dbReference type="NCBI Taxonomy" id="99883"/>
    <lineage>
        <taxon>Eukaryota</taxon>
        <taxon>Metazoa</taxon>
        <taxon>Chordata</taxon>
        <taxon>Craniata</taxon>
        <taxon>Vertebrata</taxon>
        <taxon>Euteleostomi</taxon>
        <taxon>Actinopterygii</taxon>
        <taxon>Neopterygii</taxon>
        <taxon>Teleostei</taxon>
        <taxon>Neoteleostei</taxon>
        <taxon>Acanthomorphata</taxon>
        <taxon>Eupercaria</taxon>
        <taxon>Tetraodontiformes</taxon>
        <taxon>Tetradontoidea</taxon>
        <taxon>Tetraodontidae</taxon>
        <taxon>Tetraodon</taxon>
    </lineage>
</organism>
<sequence length="59" mass="6058">MWQCQQPSAAWPGSSGRGLCCAPYGGPVPGSPGPCSPRSADGPVIIISRPVLPDHFLTP</sequence>
<protein>
    <submittedName>
        <fullName evidence="1">(spotted green pufferfish) hypothetical protein</fullName>
    </submittedName>
</protein>
<reference evidence="1" key="1">
    <citation type="journal article" date="2004" name="Nature">
        <title>Genome duplication in the teleost fish Tetraodon nigroviridis reveals the early vertebrate proto-karyotype.</title>
        <authorList>
            <person name="Jaillon O."/>
            <person name="Aury J.-M."/>
            <person name="Brunet F."/>
            <person name="Petit J.-L."/>
            <person name="Stange-Thomann N."/>
            <person name="Mauceli E."/>
            <person name="Bouneau L."/>
            <person name="Fischer C."/>
            <person name="Ozouf-Costaz C."/>
            <person name="Bernot A."/>
            <person name="Nicaud S."/>
            <person name="Jaffe D."/>
            <person name="Fisher S."/>
            <person name="Lutfalla G."/>
            <person name="Dossat C."/>
            <person name="Segurens B."/>
            <person name="Dasilva C."/>
            <person name="Salanoubat M."/>
            <person name="Levy M."/>
            <person name="Boudet N."/>
            <person name="Castellano S."/>
            <person name="Anthouard V."/>
            <person name="Jubin C."/>
            <person name="Castelli V."/>
            <person name="Katinka M."/>
            <person name="Vacherie B."/>
            <person name="Biemont C."/>
            <person name="Skalli Z."/>
            <person name="Cattolico L."/>
            <person name="Poulain J."/>
            <person name="De Berardinis V."/>
            <person name="Cruaud C."/>
            <person name="Duprat S."/>
            <person name="Brottier P."/>
            <person name="Coutanceau J.-P."/>
            <person name="Gouzy J."/>
            <person name="Parra G."/>
            <person name="Lardier G."/>
            <person name="Chapple C."/>
            <person name="McKernan K.J."/>
            <person name="McEwan P."/>
            <person name="Bosak S."/>
            <person name="Kellis M."/>
            <person name="Volff J.-N."/>
            <person name="Guigo R."/>
            <person name="Zody M.C."/>
            <person name="Mesirov J."/>
            <person name="Lindblad-Toh K."/>
            <person name="Birren B."/>
            <person name="Nusbaum C."/>
            <person name="Kahn D."/>
            <person name="Robinson-Rechavi M."/>
            <person name="Laudet V."/>
            <person name="Schachter V."/>
            <person name="Quetier F."/>
            <person name="Saurin W."/>
            <person name="Scarpelli C."/>
            <person name="Wincker P."/>
            <person name="Lander E.S."/>
            <person name="Weissenbach J."/>
            <person name="Roest Crollius H."/>
        </authorList>
    </citation>
    <scope>NUCLEOTIDE SEQUENCE [LARGE SCALE GENOMIC DNA]</scope>
</reference>
<proteinExistence type="predicted"/>
<evidence type="ECO:0000313" key="1">
    <source>
        <dbReference type="EMBL" id="CAF98304.1"/>
    </source>
</evidence>
<dbReference type="KEGG" id="tng:GSTEN00015958G001"/>
<dbReference type="EMBL" id="CAAE01014555">
    <property type="protein sequence ID" value="CAF98304.1"/>
    <property type="molecule type" value="Genomic_DNA"/>
</dbReference>
<gene>
    <name evidence="1" type="ORF">GSTENG00015958001</name>
</gene>
<accession>Q4SM28</accession>